<evidence type="ECO:0000259" key="9">
    <source>
        <dbReference type="Pfam" id="PF14698"/>
    </source>
</evidence>
<accession>I4B901</accession>
<dbReference type="PRINTS" id="PR00149">
    <property type="entry name" value="FUMRATELYASE"/>
</dbReference>
<dbReference type="PATRIC" id="fig|869212.3.peg.3147"/>
<dbReference type="GO" id="GO:0042450">
    <property type="term" value="P:L-arginine biosynthetic process via ornithine"/>
    <property type="evidence" value="ECO:0007669"/>
    <property type="project" value="UniProtKB-UniRule"/>
</dbReference>
<dbReference type="InterPro" id="IPR022761">
    <property type="entry name" value="Fumarate_lyase_N"/>
</dbReference>
<dbReference type="EC" id="4.3.2.1" evidence="3 7"/>
<keyword evidence="7" id="KW-0963">Cytoplasm</keyword>
<dbReference type="SUPFAM" id="SSF48557">
    <property type="entry name" value="L-aspartase-like"/>
    <property type="match status" value="1"/>
</dbReference>
<evidence type="ECO:0000256" key="7">
    <source>
        <dbReference type="HAMAP-Rule" id="MF_00006"/>
    </source>
</evidence>
<keyword evidence="4 7" id="KW-0055">Arginine biosynthesis</keyword>
<dbReference type="Gene3D" id="1.10.40.30">
    <property type="entry name" value="Fumarase/aspartase (C-terminal domain)"/>
    <property type="match status" value="1"/>
</dbReference>
<dbReference type="Gene3D" id="1.20.200.10">
    <property type="entry name" value="Fumarase/aspartase (Central domain)"/>
    <property type="match status" value="1"/>
</dbReference>
<dbReference type="InterPro" id="IPR020557">
    <property type="entry name" value="Fumarate_lyase_CS"/>
</dbReference>
<dbReference type="FunFam" id="1.10.40.30:FF:000001">
    <property type="entry name" value="Argininosuccinate lyase"/>
    <property type="match status" value="1"/>
</dbReference>
<evidence type="ECO:0000256" key="3">
    <source>
        <dbReference type="ARBA" id="ARBA00012338"/>
    </source>
</evidence>
<reference evidence="10 11" key="1">
    <citation type="submission" date="2012-06" db="EMBL/GenBank/DDBJ databases">
        <title>The complete chromosome of genome of Turneriella parva DSM 21527.</title>
        <authorList>
            <consortium name="US DOE Joint Genome Institute (JGI-PGF)"/>
            <person name="Lucas S."/>
            <person name="Han J."/>
            <person name="Lapidus A."/>
            <person name="Bruce D."/>
            <person name="Goodwin L."/>
            <person name="Pitluck S."/>
            <person name="Peters L."/>
            <person name="Kyrpides N."/>
            <person name="Mavromatis K."/>
            <person name="Ivanova N."/>
            <person name="Mikhailova N."/>
            <person name="Chertkov O."/>
            <person name="Detter J.C."/>
            <person name="Tapia R."/>
            <person name="Han C."/>
            <person name="Land M."/>
            <person name="Hauser L."/>
            <person name="Markowitz V."/>
            <person name="Cheng J.-F."/>
            <person name="Hugenholtz P."/>
            <person name="Woyke T."/>
            <person name="Wu D."/>
            <person name="Gronow S."/>
            <person name="Wellnitz S."/>
            <person name="Brambilla E."/>
            <person name="Klenk H.-P."/>
            <person name="Eisen J.A."/>
        </authorList>
    </citation>
    <scope>NUCLEOTIDE SEQUENCE [LARGE SCALE GENOMIC DNA]</scope>
    <source>
        <strain evidence="11">ATCC BAA-1111 / DSM 21527 / NCTC 11395 / H</strain>
    </source>
</reference>
<dbReference type="NCBIfam" id="TIGR00838">
    <property type="entry name" value="argH"/>
    <property type="match status" value="1"/>
</dbReference>
<gene>
    <name evidence="7" type="primary">argH</name>
    <name evidence="10" type="ordered locus">Turpa_3119</name>
</gene>
<evidence type="ECO:0000256" key="2">
    <source>
        <dbReference type="ARBA" id="ARBA00004941"/>
    </source>
</evidence>
<keyword evidence="5 7" id="KW-0028">Amino-acid biosynthesis</keyword>
<keyword evidence="6 7" id="KW-0456">Lyase</keyword>
<dbReference type="HAMAP" id="MF_00006">
    <property type="entry name" value="Arg_succ_lyase"/>
    <property type="match status" value="1"/>
</dbReference>
<comment type="catalytic activity">
    <reaction evidence="1 7">
        <text>2-(N(omega)-L-arginino)succinate = fumarate + L-arginine</text>
        <dbReference type="Rhea" id="RHEA:24020"/>
        <dbReference type="ChEBI" id="CHEBI:29806"/>
        <dbReference type="ChEBI" id="CHEBI:32682"/>
        <dbReference type="ChEBI" id="CHEBI:57472"/>
        <dbReference type="EC" id="4.3.2.1"/>
    </reaction>
</comment>
<dbReference type="RefSeq" id="WP_014804258.1">
    <property type="nucleotide sequence ID" value="NC_018020.1"/>
</dbReference>
<comment type="subcellular location">
    <subcellularLocation>
        <location evidence="7">Cytoplasm</location>
    </subcellularLocation>
</comment>
<dbReference type="FunFam" id="1.20.200.10:FF:000015">
    <property type="entry name" value="argininosuccinate lyase isoform X2"/>
    <property type="match status" value="1"/>
</dbReference>
<sequence length="468" mass="52470">MADKTDKLWHGRFEAPPSKITEEISESISFDQVLYKVDIRASLAHARMLQSIGVLTAAEFNDIERGLKQVESEIESGKFTYSAALEDIHMHIESRLTEVIGDTGKKLHTGRSRNDQVAVDTHLYTREALQAHRADLTELLKAFLNLAKQNLKTVWVGYTHLQIAQPVLLGHYLMAYFWQFARDLELLDFTLQSLRFSPLGSAALGGANYAVDRQMTAKELGFAAPYPNSMDAVANRDYQLNYHFWVTRLYLHISRFCEDIIIYNTTEFGYVTLGDAVTTGSSIMPQKKNPDIAELLRGKAGRVNGNLQALVTNLKGLPMTYNRDLQEDKVYLFDSIQQARQGLKGMLEILQNIRFNESRVLENLSRGFALATDVADYLVRERQVPFRDAHAVAGSAVKLAEEQGKRLETLTAADWQKIAGYKIDFPEGFFTPLASIARRQGEGSTNPQAVGEQIAAADRFVLEATAKA</sequence>
<feature type="domain" description="Fumarate lyase N-terminal" evidence="8">
    <location>
        <begin position="11"/>
        <end position="305"/>
    </location>
</feature>
<dbReference type="PANTHER" id="PTHR43814">
    <property type="entry name" value="ARGININOSUCCINATE LYASE"/>
    <property type="match status" value="1"/>
</dbReference>
<dbReference type="PROSITE" id="PS00163">
    <property type="entry name" value="FUMARATE_LYASES"/>
    <property type="match status" value="1"/>
</dbReference>
<keyword evidence="11" id="KW-1185">Reference proteome</keyword>
<protein>
    <recommendedName>
        <fullName evidence="3 7">Argininosuccinate lyase</fullName>
        <shortName evidence="7">ASAL</shortName>
        <ecNumber evidence="3 7">4.3.2.1</ecNumber>
    </recommendedName>
    <alternativeName>
        <fullName evidence="7">Arginosuccinase</fullName>
    </alternativeName>
</protein>
<dbReference type="InterPro" id="IPR008948">
    <property type="entry name" value="L-Aspartase-like"/>
</dbReference>
<dbReference type="Proteomes" id="UP000006048">
    <property type="component" value="Chromosome"/>
</dbReference>
<dbReference type="STRING" id="869212.Turpa_3119"/>
<comment type="pathway">
    <text evidence="2 7">Amino-acid biosynthesis; L-arginine biosynthesis; L-arginine from L-ornithine and carbamoyl phosphate: step 3/3.</text>
</comment>
<evidence type="ECO:0000259" key="8">
    <source>
        <dbReference type="Pfam" id="PF00206"/>
    </source>
</evidence>
<dbReference type="KEGG" id="tpx:Turpa_3119"/>
<dbReference type="CDD" id="cd01359">
    <property type="entry name" value="Argininosuccinate_lyase"/>
    <property type="match status" value="1"/>
</dbReference>
<dbReference type="Pfam" id="PF14698">
    <property type="entry name" value="ASL_C2"/>
    <property type="match status" value="1"/>
</dbReference>
<dbReference type="UniPathway" id="UPA00068">
    <property type="reaction ID" value="UER00114"/>
</dbReference>
<name>I4B901_TURPD</name>
<dbReference type="PRINTS" id="PR00145">
    <property type="entry name" value="ARGSUCLYASE"/>
</dbReference>
<evidence type="ECO:0000256" key="5">
    <source>
        <dbReference type="ARBA" id="ARBA00022605"/>
    </source>
</evidence>
<dbReference type="PANTHER" id="PTHR43814:SF1">
    <property type="entry name" value="ARGININOSUCCINATE LYASE"/>
    <property type="match status" value="1"/>
</dbReference>
<dbReference type="EMBL" id="CP002959">
    <property type="protein sequence ID" value="AFM13758.1"/>
    <property type="molecule type" value="Genomic_DNA"/>
</dbReference>
<proteinExistence type="inferred from homology"/>
<evidence type="ECO:0000256" key="6">
    <source>
        <dbReference type="ARBA" id="ARBA00023239"/>
    </source>
</evidence>
<dbReference type="InterPro" id="IPR029419">
    <property type="entry name" value="Arg_succ_lyase_C"/>
</dbReference>
<feature type="domain" description="Argininosuccinate lyase C-terminal" evidence="9">
    <location>
        <begin position="368"/>
        <end position="419"/>
    </location>
</feature>
<evidence type="ECO:0000313" key="10">
    <source>
        <dbReference type="EMBL" id="AFM13758.1"/>
    </source>
</evidence>
<dbReference type="GO" id="GO:0005829">
    <property type="term" value="C:cytosol"/>
    <property type="evidence" value="ECO:0007669"/>
    <property type="project" value="TreeGrafter"/>
</dbReference>
<evidence type="ECO:0000313" key="11">
    <source>
        <dbReference type="Proteomes" id="UP000006048"/>
    </source>
</evidence>
<dbReference type="Pfam" id="PF00206">
    <property type="entry name" value="Lyase_1"/>
    <property type="match status" value="1"/>
</dbReference>
<organism evidence="10 11">
    <name type="scientific">Turneriella parva (strain ATCC BAA-1111 / DSM 21527 / NCTC 11395 / H)</name>
    <name type="common">Leptospira parva</name>
    <dbReference type="NCBI Taxonomy" id="869212"/>
    <lineage>
        <taxon>Bacteria</taxon>
        <taxon>Pseudomonadati</taxon>
        <taxon>Spirochaetota</taxon>
        <taxon>Spirochaetia</taxon>
        <taxon>Leptospirales</taxon>
        <taxon>Leptospiraceae</taxon>
        <taxon>Turneriella</taxon>
    </lineage>
</organism>
<dbReference type="HOGENOM" id="CLU_027272_2_3_12"/>
<dbReference type="InterPro" id="IPR024083">
    <property type="entry name" value="Fumarase/histidase_N"/>
</dbReference>
<dbReference type="Gene3D" id="1.10.275.10">
    <property type="entry name" value="Fumarase/aspartase (N-terminal domain)"/>
    <property type="match status" value="1"/>
</dbReference>
<dbReference type="OrthoDB" id="9769623at2"/>
<dbReference type="GO" id="GO:0004056">
    <property type="term" value="F:argininosuccinate lyase activity"/>
    <property type="evidence" value="ECO:0007669"/>
    <property type="project" value="UniProtKB-UniRule"/>
</dbReference>
<dbReference type="InterPro" id="IPR009049">
    <property type="entry name" value="Argininosuccinate_lyase"/>
</dbReference>
<evidence type="ECO:0000256" key="4">
    <source>
        <dbReference type="ARBA" id="ARBA00022571"/>
    </source>
</evidence>
<dbReference type="AlphaFoldDB" id="I4B901"/>
<evidence type="ECO:0000256" key="1">
    <source>
        <dbReference type="ARBA" id="ARBA00000985"/>
    </source>
</evidence>
<dbReference type="FunFam" id="1.10.275.10:FF:000002">
    <property type="entry name" value="Argininosuccinate lyase"/>
    <property type="match status" value="1"/>
</dbReference>
<comment type="similarity">
    <text evidence="7">Belongs to the lyase 1 family. Argininosuccinate lyase subfamily.</text>
</comment>
<dbReference type="InterPro" id="IPR000362">
    <property type="entry name" value="Fumarate_lyase_fam"/>
</dbReference>